<dbReference type="Gene3D" id="3.40.50.300">
    <property type="entry name" value="P-loop containing nucleotide triphosphate hydrolases"/>
    <property type="match status" value="1"/>
</dbReference>
<dbReference type="Proteomes" id="UP001255050">
    <property type="component" value="Unassembled WGS sequence"/>
</dbReference>
<dbReference type="EMBL" id="JAVJGV010000236">
    <property type="protein sequence ID" value="MDR5604209.1"/>
    <property type="molecule type" value="Genomic_DNA"/>
</dbReference>
<evidence type="ECO:0000313" key="1">
    <source>
        <dbReference type="EMBL" id="MDR5604209.1"/>
    </source>
</evidence>
<evidence type="ECO:0000313" key="2">
    <source>
        <dbReference type="Proteomes" id="UP001255050"/>
    </source>
</evidence>
<sequence length="79" mass="9200">ERKIQEALDILMENRTTIVIAHRLSTIKKAGQIIFLDHGEVTGRGRHEELMQTHAMYQQFVETQNLTQHRAVTEQTETE</sequence>
<dbReference type="SUPFAM" id="SSF52540">
    <property type="entry name" value="P-loop containing nucleoside triphosphate hydrolases"/>
    <property type="match status" value="1"/>
</dbReference>
<comment type="caution">
    <text evidence="1">The sequence shown here is derived from an EMBL/GenBank/DDBJ whole genome shotgun (WGS) entry which is preliminary data.</text>
</comment>
<feature type="non-terminal residue" evidence="1">
    <location>
        <position position="1"/>
    </location>
</feature>
<organism evidence="1 2">
    <name type="scientific">Staphylococcus coagulans</name>
    <dbReference type="NCBI Taxonomy" id="74706"/>
    <lineage>
        <taxon>Bacteria</taxon>
        <taxon>Bacillati</taxon>
        <taxon>Bacillota</taxon>
        <taxon>Bacilli</taxon>
        <taxon>Bacillales</taxon>
        <taxon>Staphylococcaceae</taxon>
        <taxon>Staphylococcus</taxon>
    </lineage>
</organism>
<dbReference type="PANTHER" id="PTHR43394:SF1">
    <property type="entry name" value="ATP-BINDING CASSETTE SUB-FAMILY B MEMBER 10, MITOCHONDRIAL"/>
    <property type="match status" value="1"/>
</dbReference>
<dbReference type="PANTHER" id="PTHR43394">
    <property type="entry name" value="ATP-DEPENDENT PERMEASE MDL1, MITOCHONDRIAL"/>
    <property type="match status" value="1"/>
</dbReference>
<protein>
    <submittedName>
        <fullName evidence="1">ABC transporter ATP-binding protein</fullName>
    </submittedName>
</protein>
<proteinExistence type="predicted"/>
<gene>
    <name evidence="1" type="ORF">RCO12_12475</name>
</gene>
<reference evidence="1 2" key="1">
    <citation type="submission" date="2023-08" db="EMBL/GenBank/DDBJ databases">
        <title>Whole genome sequencing of Staphylococcus coagulans NN-2474.</title>
        <authorList>
            <person name="Kropotov V.S."/>
            <person name="Boriskina E.V."/>
            <person name="Gordinskaya N.A."/>
            <person name="Shkurkina I.S."/>
            <person name="Kryazhev D.V."/>
            <person name="Alekseeva A.E."/>
            <person name="Makhova M.A."/>
        </authorList>
    </citation>
    <scope>NUCLEOTIDE SEQUENCE [LARGE SCALE GENOMIC DNA]</scope>
    <source>
        <strain evidence="1 2">NN-2474</strain>
    </source>
</reference>
<dbReference type="InterPro" id="IPR039421">
    <property type="entry name" value="Type_1_exporter"/>
</dbReference>
<keyword evidence="2" id="KW-1185">Reference proteome</keyword>
<accession>A0ABU1F2J6</accession>
<keyword evidence="1" id="KW-0547">Nucleotide-binding</keyword>
<dbReference type="InterPro" id="IPR027417">
    <property type="entry name" value="P-loop_NTPase"/>
</dbReference>
<keyword evidence="1" id="KW-0067">ATP-binding</keyword>
<name>A0ABU1F2J6_9STAP</name>
<dbReference type="GO" id="GO:0005524">
    <property type="term" value="F:ATP binding"/>
    <property type="evidence" value="ECO:0007669"/>
    <property type="project" value="UniProtKB-KW"/>
</dbReference>